<evidence type="ECO:0000313" key="1">
    <source>
        <dbReference type="EMBL" id="OEL28778.1"/>
    </source>
</evidence>
<keyword evidence="2" id="KW-1185">Reference proteome</keyword>
<dbReference type="Proteomes" id="UP000095767">
    <property type="component" value="Unassembled WGS sequence"/>
</dbReference>
<protein>
    <submittedName>
        <fullName evidence="1">Uncharacterized protein</fullName>
    </submittedName>
</protein>
<comment type="caution">
    <text evidence="1">The sequence shown here is derived from an EMBL/GenBank/DDBJ whole genome shotgun (WGS) entry which is preliminary data.</text>
</comment>
<reference evidence="1 2" key="1">
    <citation type="submission" date="2016-09" db="EMBL/GenBank/DDBJ databases">
        <title>The draft genome of Dichanthelium oligosanthes: A C3 panicoid grass species.</title>
        <authorList>
            <person name="Studer A.J."/>
            <person name="Schnable J.C."/>
            <person name="Brutnell T.P."/>
        </authorList>
    </citation>
    <scope>NUCLEOTIDE SEQUENCE [LARGE SCALE GENOMIC DNA]</scope>
    <source>
        <strain evidence="2">cv. Kellogg 1175</strain>
        <tissue evidence="1">Leaf</tissue>
    </source>
</reference>
<name>A0A1E5VUI1_9POAL</name>
<accession>A0A1E5VUI1</accession>
<organism evidence="1 2">
    <name type="scientific">Dichanthelium oligosanthes</name>
    <dbReference type="NCBI Taxonomy" id="888268"/>
    <lineage>
        <taxon>Eukaryota</taxon>
        <taxon>Viridiplantae</taxon>
        <taxon>Streptophyta</taxon>
        <taxon>Embryophyta</taxon>
        <taxon>Tracheophyta</taxon>
        <taxon>Spermatophyta</taxon>
        <taxon>Magnoliopsida</taxon>
        <taxon>Liliopsida</taxon>
        <taxon>Poales</taxon>
        <taxon>Poaceae</taxon>
        <taxon>PACMAD clade</taxon>
        <taxon>Panicoideae</taxon>
        <taxon>Panicodae</taxon>
        <taxon>Paniceae</taxon>
        <taxon>Dichantheliinae</taxon>
        <taxon>Dichanthelium</taxon>
    </lineage>
</organism>
<gene>
    <name evidence="1" type="ORF">BAE44_0010209</name>
</gene>
<dbReference type="EMBL" id="LWDX02029100">
    <property type="protein sequence ID" value="OEL28778.1"/>
    <property type="molecule type" value="Genomic_DNA"/>
</dbReference>
<proteinExistence type="predicted"/>
<feature type="non-terminal residue" evidence="1">
    <location>
        <position position="1"/>
    </location>
</feature>
<sequence length="26" mass="2573">LRALALAGHRSVSLTASNEAAGPPGR</sequence>
<dbReference type="AlphaFoldDB" id="A0A1E5VUI1"/>
<evidence type="ECO:0000313" key="2">
    <source>
        <dbReference type="Proteomes" id="UP000095767"/>
    </source>
</evidence>